<keyword evidence="7 8" id="KW-0067">ATP-binding</keyword>
<dbReference type="Pfam" id="PF07714">
    <property type="entry name" value="PK_Tyr_Ser-Thr"/>
    <property type="match status" value="2"/>
</dbReference>
<dbReference type="Proteomes" id="UP000694864">
    <property type="component" value="Chromosome 4"/>
</dbReference>
<evidence type="ECO:0000256" key="1">
    <source>
        <dbReference type="ARBA" id="ARBA00004236"/>
    </source>
</evidence>
<accession>A0ABM1RL93</accession>
<dbReference type="RefSeq" id="XP_019099781.1">
    <property type="nucleotide sequence ID" value="XM_019244236.1"/>
</dbReference>
<dbReference type="InterPro" id="IPR050823">
    <property type="entry name" value="Plant_Ser_Thr_Prot_Kinase"/>
</dbReference>
<dbReference type="InterPro" id="IPR000719">
    <property type="entry name" value="Prot_kinase_dom"/>
</dbReference>
<dbReference type="PROSITE" id="PS50011">
    <property type="entry name" value="PROTEIN_KINASE_DOM"/>
    <property type="match status" value="1"/>
</dbReference>
<dbReference type="PANTHER" id="PTHR45621">
    <property type="entry name" value="OS01G0588500 PROTEIN-RELATED"/>
    <property type="match status" value="1"/>
</dbReference>
<organism evidence="11 12">
    <name type="scientific">Camelina sativa</name>
    <name type="common">False flax</name>
    <name type="synonym">Myagrum sativum</name>
    <dbReference type="NCBI Taxonomy" id="90675"/>
    <lineage>
        <taxon>Eukaryota</taxon>
        <taxon>Viridiplantae</taxon>
        <taxon>Streptophyta</taxon>
        <taxon>Embryophyta</taxon>
        <taxon>Tracheophyta</taxon>
        <taxon>Spermatophyta</taxon>
        <taxon>Magnoliopsida</taxon>
        <taxon>eudicotyledons</taxon>
        <taxon>Gunneridae</taxon>
        <taxon>Pentapetalae</taxon>
        <taxon>rosids</taxon>
        <taxon>malvids</taxon>
        <taxon>Brassicales</taxon>
        <taxon>Brassicaceae</taxon>
        <taxon>Camelineae</taxon>
        <taxon>Camelina</taxon>
    </lineage>
</organism>
<dbReference type="Gene3D" id="3.30.200.20">
    <property type="entry name" value="Phosphorylase Kinase, domain 1"/>
    <property type="match status" value="2"/>
</dbReference>
<keyword evidence="2" id="KW-1003">Cell membrane</keyword>
<feature type="binding site" evidence="8">
    <location>
        <position position="278"/>
    </location>
    <ligand>
        <name>ATP</name>
        <dbReference type="ChEBI" id="CHEBI:30616"/>
    </ligand>
</feature>
<dbReference type="InterPro" id="IPR017441">
    <property type="entry name" value="Protein_kinase_ATP_BS"/>
</dbReference>
<protein>
    <submittedName>
        <fullName evidence="12">Serine/threonine-protein kinase BIK1-like</fullName>
    </submittedName>
</protein>
<keyword evidence="11" id="KW-1185">Reference proteome</keyword>
<keyword evidence="4" id="KW-0808">Transferase</keyword>
<evidence type="ECO:0000256" key="8">
    <source>
        <dbReference type="PROSITE-ProRule" id="PRU10141"/>
    </source>
</evidence>
<sequence length="567" mass="63494">MGSCFSSRVKADLFHSGKSSDLFGLSLSSRKSSSTVAAAQKTEGEILSSTPVKSFTFNELKLATRNFRPDSVIGEGGFGCVFKGWLDETTLTPTKPGTGLVIAVKRLNKEGFQGHREWLTEINYLGQLSHPNLVKLIGYCVEDEHRLLVYEFMQKGSLENHLFRRGAYFKPLPWFLRIKLQFWKWCVCVGKSSDLFGLSLSSRKSSSTVAAAQKTEGEILSSTPVKSFTFNELKLATRNFRPDSVIGEGGFGCVFKGWLDETTLTPTKPGTGLVIAVKRLNKEGFQGHREWLTEINYLGQLSHPNLVKLIGYCVEDEHRLLVYEFMQKGSLENHLFRRGAYFKPLPWFLRIKVALDAAKGIAFLHSDPVKVIYRDIKASNILLDADYNAKLSDFGLARDGPMGDLSYVSTRVMGTYGYAAPEYMSSGHLNARSDVYSFGVVLLEILTGKQALDHNRPAKEENLVDWARPHLTSKRKVLLIVDTRIDTQYLPEEAVRLASIAVQCLSFEPKSRPTMDQVVRALQQLQDNLGKPSQTDPVKDTKKLGLKTGSKSSEKRFPQKPFGRNRV</sequence>
<keyword evidence="5 8" id="KW-0547">Nucleotide-binding</keyword>
<evidence type="ECO:0000256" key="6">
    <source>
        <dbReference type="ARBA" id="ARBA00022777"/>
    </source>
</evidence>
<dbReference type="SMART" id="SM00220">
    <property type="entry name" value="S_TKc"/>
    <property type="match status" value="1"/>
</dbReference>
<feature type="compositionally biased region" description="Polar residues" evidence="9">
    <location>
        <begin position="525"/>
        <end position="536"/>
    </location>
</feature>
<dbReference type="PROSITE" id="PS00107">
    <property type="entry name" value="PROTEIN_KINASE_ATP"/>
    <property type="match status" value="1"/>
</dbReference>
<evidence type="ECO:0000313" key="12">
    <source>
        <dbReference type="RefSeq" id="XP_019099781.1"/>
    </source>
</evidence>
<feature type="region of interest" description="Disordered" evidence="9">
    <location>
        <begin position="525"/>
        <end position="567"/>
    </location>
</feature>
<dbReference type="InterPro" id="IPR011009">
    <property type="entry name" value="Kinase-like_dom_sf"/>
</dbReference>
<keyword evidence="3" id="KW-0723">Serine/threonine-protein kinase</keyword>
<proteinExistence type="predicted"/>
<evidence type="ECO:0000313" key="11">
    <source>
        <dbReference type="Proteomes" id="UP000694864"/>
    </source>
</evidence>
<evidence type="ECO:0000256" key="7">
    <source>
        <dbReference type="ARBA" id="ARBA00022840"/>
    </source>
</evidence>
<dbReference type="InterPro" id="IPR008271">
    <property type="entry name" value="Ser/Thr_kinase_AS"/>
</dbReference>
<dbReference type="PROSITE" id="PS00108">
    <property type="entry name" value="PROTEIN_KINASE_ST"/>
    <property type="match status" value="1"/>
</dbReference>
<evidence type="ECO:0000256" key="2">
    <source>
        <dbReference type="ARBA" id="ARBA00022475"/>
    </source>
</evidence>
<dbReference type="InterPro" id="IPR001245">
    <property type="entry name" value="Ser-Thr/Tyr_kinase_cat_dom"/>
</dbReference>
<feature type="domain" description="Protein kinase" evidence="10">
    <location>
        <begin position="240"/>
        <end position="529"/>
    </location>
</feature>
<evidence type="ECO:0000256" key="4">
    <source>
        <dbReference type="ARBA" id="ARBA00022679"/>
    </source>
</evidence>
<evidence type="ECO:0000259" key="10">
    <source>
        <dbReference type="PROSITE" id="PS50011"/>
    </source>
</evidence>
<comment type="subcellular location">
    <subcellularLocation>
        <location evidence="1">Cell membrane</location>
    </subcellularLocation>
</comment>
<dbReference type="Gene3D" id="1.10.510.10">
    <property type="entry name" value="Transferase(Phosphotransferase) domain 1"/>
    <property type="match status" value="1"/>
</dbReference>
<name>A0ABM1RL93_CAMSA</name>
<evidence type="ECO:0000256" key="3">
    <source>
        <dbReference type="ARBA" id="ARBA00022527"/>
    </source>
</evidence>
<keyword evidence="6" id="KW-0418">Kinase</keyword>
<evidence type="ECO:0000256" key="5">
    <source>
        <dbReference type="ARBA" id="ARBA00022741"/>
    </source>
</evidence>
<reference evidence="12" key="2">
    <citation type="submission" date="2025-08" db="UniProtKB">
        <authorList>
            <consortium name="RefSeq"/>
        </authorList>
    </citation>
    <scope>IDENTIFICATION</scope>
    <source>
        <tissue evidence="12">Leaf</tissue>
    </source>
</reference>
<evidence type="ECO:0000256" key="9">
    <source>
        <dbReference type="SAM" id="MobiDB-lite"/>
    </source>
</evidence>
<dbReference type="GeneID" id="104784286"/>
<reference evidence="11" key="1">
    <citation type="journal article" date="2014" name="Nat. Commun.">
        <title>The emerging biofuel crop Camelina sativa retains a highly undifferentiated hexaploid genome structure.</title>
        <authorList>
            <person name="Kagale S."/>
            <person name="Koh C."/>
            <person name="Nixon J."/>
            <person name="Bollina V."/>
            <person name="Clarke W.E."/>
            <person name="Tuteja R."/>
            <person name="Spillane C."/>
            <person name="Robinson S.J."/>
            <person name="Links M.G."/>
            <person name="Clarke C."/>
            <person name="Higgins E.E."/>
            <person name="Huebert T."/>
            <person name="Sharpe A.G."/>
            <person name="Parkin I.A."/>
        </authorList>
    </citation>
    <scope>NUCLEOTIDE SEQUENCE [LARGE SCALE GENOMIC DNA]</scope>
    <source>
        <strain evidence="11">cv. DH55</strain>
    </source>
</reference>
<keyword evidence="2" id="KW-0472">Membrane</keyword>
<dbReference type="CDD" id="cd14066">
    <property type="entry name" value="STKc_IRAK"/>
    <property type="match status" value="1"/>
</dbReference>
<dbReference type="SUPFAM" id="SSF56112">
    <property type="entry name" value="Protein kinase-like (PK-like)"/>
    <property type="match status" value="2"/>
</dbReference>
<gene>
    <name evidence="12" type="primary">LOC104784286</name>
</gene>